<dbReference type="InterPro" id="IPR009875">
    <property type="entry name" value="PilZ_domain"/>
</dbReference>
<dbReference type="AlphaFoldDB" id="A0A067A051"/>
<dbReference type="GO" id="GO:0035438">
    <property type="term" value="F:cyclic-di-GMP binding"/>
    <property type="evidence" value="ECO:0007669"/>
    <property type="project" value="InterPro"/>
</dbReference>
<dbReference type="EMBL" id="JMIU01000001">
    <property type="protein sequence ID" value="KDN95695.1"/>
    <property type="molecule type" value="Genomic_DNA"/>
</dbReference>
<sequence length="313" mass="37092">MKTWFLKQNSRRYFRIDMPVRVFIAPSSPIKDREIFATGIDYFPPTIKSLIAQQKRDTLYWLDRVQDQKVLITELFTEVIACIEFFGQGAEKISRGINPRLDPAYWLSVNQQKQGFTKVNALKESSPKTYTYFKHIEEKYLRFLSAMVESIDKSTDQHFEADPNLPFAFKIDEILDHFAKEQFEKIPLVQAIVALCGFMETYLEAYRQINDDNIMRLFPDQWKAVRGNVSACGLAMLFTKRFKEFERVDIFFFFPDEKRVLQFDGTVVDIRSINDQYKERIAVNFDFPNGRDQDFLQHKIQEFELDECLNYEF</sequence>
<dbReference type="Proteomes" id="UP000027341">
    <property type="component" value="Unassembled WGS sequence"/>
</dbReference>
<proteinExistence type="predicted"/>
<dbReference type="RefSeq" id="WP_029910304.1">
    <property type="nucleotide sequence ID" value="NZ_AP020335.1"/>
</dbReference>
<protein>
    <recommendedName>
        <fullName evidence="1">PilZ domain-containing protein</fullName>
    </recommendedName>
</protein>
<reference evidence="2 3" key="1">
    <citation type="submission" date="2014-04" db="EMBL/GenBank/DDBJ databases">
        <title>Draft genome sequence of Hydrogenovibrio marinus MH-110, a model organism for aerobic H2 metabolism.</title>
        <authorList>
            <person name="Cha H.J."/>
            <person name="Jo B.H."/>
            <person name="Hwang B.H."/>
        </authorList>
    </citation>
    <scope>NUCLEOTIDE SEQUENCE [LARGE SCALE GENOMIC DNA]</scope>
    <source>
        <strain evidence="2 3">MH-110</strain>
    </source>
</reference>
<evidence type="ECO:0000313" key="3">
    <source>
        <dbReference type="Proteomes" id="UP000027341"/>
    </source>
</evidence>
<evidence type="ECO:0000313" key="2">
    <source>
        <dbReference type="EMBL" id="KDN95695.1"/>
    </source>
</evidence>
<comment type="caution">
    <text evidence="2">The sequence shown here is derived from an EMBL/GenBank/DDBJ whole genome shotgun (WGS) entry which is preliminary data.</text>
</comment>
<organism evidence="2 3">
    <name type="scientific">Hydrogenovibrio marinus</name>
    <dbReference type="NCBI Taxonomy" id="28885"/>
    <lineage>
        <taxon>Bacteria</taxon>
        <taxon>Pseudomonadati</taxon>
        <taxon>Pseudomonadota</taxon>
        <taxon>Gammaproteobacteria</taxon>
        <taxon>Thiotrichales</taxon>
        <taxon>Piscirickettsiaceae</taxon>
        <taxon>Hydrogenovibrio</taxon>
    </lineage>
</organism>
<accession>A0A067A051</accession>
<feature type="domain" description="PilZ" evidence="1">
    <location>
        <begin position="220"/>
        <end position="298"/>
    </location>
</feature>
<evidence type="ECO:0000259" key="1">
    <source>
        <dbReference type="Pfam" id="PF07238"/>
    </source>
</evidence>
<dbReference type="Pfam" id="PF07238">
    <property type="entry name" value="PilZ"/>
    <property type="match status" value="1"/>
</dbReference>
<gene>
    <name evidence="2" type="ORF">EI16_05200</name>
</gene>
<keyword evidence="3" id="KW-1185">Reference proteome</keyword>
<name>A0A067A051_HYDMR</name>